<dbReference type="InterPro" id="IPR051343">
    <property type="entry name" value="G-type_lectin_kinases/EP1-like"/>
</dbReference>
<protein>
    <recommendedName>
        <fullName evidence="2">Bulb-type lectin domain-containing protein</fullName>
    </recommendedName>
</protein>
<evidence type="ECO:0000313" key="3">
    <source>
        <dbReference type="EMBL" id="KAH9289598.1"/>
    </source>
</evidence>
<feature type="domain" description="Bulb-type lectin" evidence="2">
    <location>
        <begin position="13"/>
        <end position="132"/>
    </location>
</feature>
<evidence type="ECO:0000259" key="2">
    <source>
        <dbReference type="PROSITE" id="PS50927"/>
    </source>
</evidence>
<sequence>MFMAICVFAQKHNITLGSTLTSSKNPKWVSGNGQFAFGFYIIAPSVYVLGVWFENIPRKTLAWTAMKDKSGITVGEGCTLQLSDTGLYLYDAQRNLLWSAAPSENVAAAALLDNGNFVLLNALFQPIWQSFDYPTDTLLPGQTLKWESTMFSKASVTDFLAGRFQLSIQGDGNLVLYTVDWVGTSQGSYWNTGTYKFVDNPTSLNFEQSGVLSLVNSTTNITVHTITTGEAGGGQFLRRVTLDTYGILG</sequence>
<accession>A0AA38F4Q5</accession>
<feature type="non-terminal residue" evidence="3">
    <location>
        <position position="249"/>
    </location>
</feature>
<dbReference type="SUPFAM" id="SSF51110">
    <property type="entry name" value="alpha-D-mannose-specific plant lectins"/>
    <property type="match status" value="1"/>
</dbReference>
<dbReference type="Proteomes" id="UP000824469">
    <property type="component" value="Unassembled WGS sequence"/>
</dbReference>
<dbReference type="PANTHER" id="PTHR47976">
    <property type="entry name" value="G-TYPE LECTIN S-RECEPTOR-LIKE SERINE/THREONINE-PROTEIN KINASE SD2-5"/>
    <property type="match status" value="1"/>
</dbReference>
<dbReference type="EMBL" id="JAHRHJ020003813">
    <property type="protein sequence ID" value="KAH9289598.1"/>
    <property type="molecule type" value="Genomic_DNA"/>
</dbReference>
<organism evidence="3 4">
    <name type="scientific">Taxus chinensis</name>
    <name type="common">Chinese yew</name>
    <name type="synonym">Taxus wallichiana var. chinensis</name>
    <dbReference type="NCBI Taxonomy" id="29808"/>
    <lineage>
        <taxon>Eukaryota</taxon>
        <taxon>Viridiplantae</taxon>
        <taxon>Streptophyta</taxon>
        <taxon>Embryophyta</taxon>
        <taxon>Tracheophyta</taxon>
        <taxon>Spermatophyta</taxon>
        <taxon>Pinopsida</taxon>
        <taxon>Pinidae</taxon>
        <taxon>Conifers II</taxon>
        <taxon>Cupressales</taxon>
        <taxon>Taxaceae</taxon>
        <taxon>Taxus</taxon>
    </lineage>
</organism>
<name>A0AA38F4Q5_TAXCH</name>
<comment type="caution">
    <text evidence="3">The sequence shown here is derived from an EMBL/GenBank/DDBJ whole genome shotgun (WGS) entry which is preliminary data.</text>
</comment>
<dbReference type="Pfam" id="PF01453">
    <property type="entry name" value="B_lectin"/>
    <property type="match status" value="1"/>
</dbReference>
<dbReference type="SMART" id="SM00108">
    <property type="entry name" value="B_lectin"/>
    <property type="match status" value="1"/>
</dbReference>
<keyword evidence="1" id="KW-0732">Signal</keyword>
<keyword evidence="4" id="KW-1185">Reference proteome</keyword>
<dbReference type="PANTHER" id="PTHR47976:SF108">
    <property type="entry name" value="G-TYPE LECTIN S-RECEPTOR-LIKE SERINE_THREONINE-PROTEIN KINASE LECRK1"/>
    <property type="match status" value="1"/>
</dbReference>
<dbReference type="OMA" id="CISFRES"/>
<dbReference type="PROSITE" id="PS50927">
    <property type="entry name" value="BULB_LECTIN"/>
    <property type="match status" value="1"/>
</dbReference>
<reference evidence="3 4" key="1">
    <citation type="journal article" date="2021" name="Nat. Plants">
        <title>The Taxus genome provides insights into paclitaxel biosynthesis.</title>
        <authorList>
            <person name="Xiong X."/>
            <person name="Gou J."/>
            <person name="Liao Q."/>
            <person name="Li Y."/>
            <person name="Zhou Q."/>
            <person name="Bi G."/>
            <person name="Li C."/>
            <person name="Du R."/>
            <person name="Wang X."/>
            <person name="Sun T."/>
            <person name="Guo L."/>
            <person name="Liang H."/>
            <person name="Lu P."/>
            <person name="Wu Y."/>
            <person name="Zhang Z."/>
            <person name="Ro D.K."/>
            <person name="Shang Y."/>
            <person name="Huang S."/>
            <person name="Yan J."/>
        </authorList>
    </citation>
    <scope>NUCLEOTIDE SEQUENCE [LARGE SCALE GENOMIC DNA]</scope>
    <source>
        <strain evidence="3">Ta-2019</strain>
    </source>
</reference>
<proteinExistence type="predicted"/>
<dbReference type="InterPro" id="IPR001480">
    <property type="entry name" value="Bulb-type_lectin_dom"/>
</dbReference>
<gene>
    <name evidence="3" type="ORF">KI387_033715</name>
</gene>
<evidence type="ECO:0000313" key="4">
    <source>
        <dbReference type="Proteomes" id="UP000824469"/>
    </source>
</evidence>
<dbReference type="Gene3D" id="2.90.10.10">
    <property type="entry name" value="Bulb-type lectin domain"/>
    <property type="match status" value="2"/>
</dbReference>
<dbReference type="InterPro" id="IPR036426">
    <property type="entry name" value="Bulb-type_lectin_dom_sf"/>
</dbReference>
<dbReference type="CDD" id="cd00028">
    <property type="entry name" value="B_lectin"/>
    <property type="match status" value="1"/>
</dbReference>
<dbReference type="AlphaFoldDB" id="A0AA38F4Q5"/>
<evidence type="ECO:0000256" key="1">
    <source>
        <dbReference type="ARBA" id="ARBA00022729"/>
    </source>
</evidence>